<gene>
    <name evidence="2" type="ORF">HCBG_07449</name>
</gene>
<evidence type="ECO:0000313" key="2">
    <source>
        <dbReference type="EMBL" id="EEH04224.1"/>
    </source>
</evidence>
<dbReference type="GeneID" id="69040465"/>
<protein>
    <submittedName>
        <fullName evidence="2">Uncharacterized protein</fullName>
    </submittedName>
</protein>
<dbReference type="EMBL" id="GG663374">
    <property type="protein sequence ID" value="EEH04224.1"/>
    <property type="molecule type" value="Genomic_DNA"/>
</dbReference>
<dbReference type="RefSeq" id="XP_045284705.1">
    <property type="nucleotide sequence ID" value="XM_045434498.1"/>
</dbReference>
<sequence>MQRERAADSASNEGRYGACRGLGPAWRRRDKQQRGWRQVGLGGLWEGGFCGFHWLTKIDGDGGMTGDDGRWLDAGRSMAVAGGTGDSPWKNRDWKWSIQSGGMRYVWIYSVYSVRGYGVQRLPPCRRGGRTTKPPERRRWQFSLQHTSTSSATVQLLSACNSSLPLRQPVLRRQMHGPCACPSALATVRLLIWPPPIIRTNARLPSNYGAGNVAAAAAAGIVAVVVVEAAAAAAAAAPM</sequence>
<feature type="transmembrane region" description="Helical" evidence="1">
    <location>
        <begin position="213"/>
        <end position="237"/>
    </location>
</feature>
<dbReference type="InParanoid" id="C0NWB9"/>
<organism evidence="2 3">
    <name type="scientific">Ajellomyces capsulatus (strain G186AR / H82 / ATCC MYA-2454 / RMSCC 2432)</name>
    <name type="common">Darling's disease fungus</name>
    <name type="synonym">Histoplasma capsulatum</name>
    <dbReference type="NCBI Taxonomy" id="447093"/>
    <lineage>
        <taxon>Eukaryota</taxon>
        <taxon>Fungi</taxon>
        <taxon>Dikarya</taxon>
        <taxon>Ascomycota</taxon>
        <taxon>Pezizomycotina</taxon>
        <taxon>Eurotiomycetes</taxon>
        <taxon>Eurotiomycetidae</taxon>
        <taxon>Onygenales</taxon>
        <taxon>Ajellomycetaceae</taxon>
        <taxon>Histoplasma</taxon>
    </lineage>
</organism>
<keyword evidence="1" id="KW-0472">Membrane</keyword>
<keyword evidence="3" id="KW-1185">Reference proteome</keyword>
<evidence type="ECO:0000313" key="3">
    <source>
        <dbReference type="Proteomes" id="UP000001631"/>
    </source>
</evidence>
<name>C0NWB9_AJECG</name>
<keyword evidence="1" id="KW-0812">Transmembrane</keyword>
<proteinExistence type="predicted"/>
<dbReference type="AlphaFoldDB" id="C0NWB9"/>
<evidence type="ECO:0000256" key="1">
    <source>
        <dbReference type="SAM" id="Phobius"/>
    </source>
</evidence>
<accession>C0NWB9</accession>
<keyword evidence="1" id="KW-1133">Transmembrane helix</keyword>
<reference evidence="2" key="1">
    <citation type="submission" date="2009-02" db="EMBL/GenBank/DDBJ databases">
        <title>The Genome Sequence of Ajellomyces capsulatus strain G186AR.</title>
        <authorList>
            <consortium name="The Broad Institute Genome Sequencing Platform"/>
            <person name="Champion M."/>
            <person name="Cuomo C."/>
            <person name="Ma L.-J."/>
            <person name="Henn M.R."/>
            <person name="Sil A."/>
            <person name="Goldman B."/>
            <person name="Young S.K."/>
            <person name="Kodira C.D."/>
            <person name="Zeng Q."/>
            <person name="Koehrsen M."/>
            <person name="Alvarado L."/>
            <person name="Berlin A."/>
            <person name="Borenstein D."/>
            <person name="Chen Z."/>
            <person name="Engels R."/>
            <person name="Freedman E."/>
            <person name="Gellesch M."/>
            <person name="Goldberg J."/>
            <person name="Griggs A."/>
            <person name="Gujja S."/>
            <person name="Heiman D."/>
            <person name="Hepburn T."/>
            <person name="Howarth C."/>
            <person name="Jen D."/>
            <person name="Larson L."/>
            <person name="Lewis B."/>
            <person name="Mehta T."/>
            <person name="Park D."/>
            <person name="Pearson M."/>
            <person name="Roberts A."/>
            <person name="Saif S."/>
            <person name="Shea T."/>
            <person name="Shenoy N."/>
            <person name="Sisk P."/>
            <person name="Stolte C."/>
            <person name="Sykes S."/>
            <person name="Walk T."/>
            <person name="White J."/>
            <person name="Yandava C."/>
            <person name="Klein B."/>
            <person name="McEwen J.G."/>
            <person name="Puccia R."/>
            <person name="Goldman G.H."/>
            <person name="Felipe M.S."/>
            <person name="Nino-Vega G."/>
            <person name="San-Blas G."/>
            <person name="Taylor J."/>
            <person name="Mendoza L."/>
            <person name="Galagan J."/>
            <person name="Nusbaum C."/>
            <person name="Birren B."/>
        </authorList>
    </citation>
    <scope>NUCLEOTIDE SEQUENCE</scope>
    <source>
        <strain evidence="2">G186AR</strain>
    </source>
</reference>
<dbReference type="Proteomes" id="UP000001631">
    <property type="component" value="Unassembled WGS sequence"/>
</dbReference>
<dbReference type="HOGENOM" id="CLU_1160829_0_0_1"/>